<proteinExistence type="predicted"/>
<dbReference type="Gene3D" id="3.40.50.1820">
    <property type="entry name" value="alpha/beta hydrolase"/>
    <property type="match status" value="2"/>
</dbReference>
<dbReference type="Proteomes" id="UP000241118">
    <property type="component" value="Unassembled WGS sequence"/>
</dbReference>
<gene>
    <name evidence="1" type="ORF">B0I31_12162</name>
</gene>
<organism evidence="1 2">
    <name type="scientific">Saccharothrix carnea</name>
    <dbReference type="NCBI Taxonomy" id="1280637"/>
    <lineage>
        <taxon>Bacteria</taxon>
        <taxon>Bacillati</taxon>
        <taxon>Actinomycetota</taxon>
        <taxon>Actinomycetes</taxon>
        <taxon>Pseudonocardiales</taxon>
        <taxon>Pseudonocardiaceae</taxon>
        <taxon>Saccharothrix</taxon>
    </lineage>
</organism>
<dbReference type="RefSeq" id="WP_106619926.1">
    <property type="nucleotide sequence ID" value="NZ_PYAX01000021.1"/>
</dbReference>
<accession>A0A2P8HYX0</accession>
<reference evidence="1 2" key="1">
    <citation type="submission" date="2018-03" db="EMBL/GenBank/DDBJ databases">
        <title>Genomic Encyclopedia of Type Strains, Phase III (KMG-III): the genomes of soil and plant-associated and newly described type strains.</title>
        <authorList>
            <person name="Whitman W."/>
        </authorList>
    </citation>
    <scope>NUCLEOTIDE SEQUENCE [LARGE SCALE GENOMIC DNA]</scope>
    <source>
        <strain evidence="1 2">CGMCC 4.7097</strain>
    </source>
</reference>
<dbReference type="EMBL" id="PYAX01000021">
    <property type="protein sequence ID" value="PSL51432.1"/>
    <property type="molecule type" value="Genomic_DNA"/>
</dbReference>
<dbReference type="SUPFAM" id="SSF53474">
    <property type="entry name" value="alpha/beta-Hydrolases"/>
    <property type="match status" value="1"/>
</dbReference>
<evidence type="ECO:0000313" key="2">
    <source>
        <dbReference type="Proteomes" id="UP000241118"/>
    </source>
</evidence>
<dbReference type="AlphaFoldDB" id="A0A2P8HYX0"/>
<comment type="caution">
    <text evidence="1">The sequence shown here is derived from an EMBL/GenBank/DDBJ whole genome shotgun (WGS) entry which is preliminary data.</text>
</comment>
<evidence type="ECO:0000313" key="1">
    <source>
        <dbReference type="EMBL" id="PSL51432.1"/>
    </source>
</evidence>
<keyword evidence="2" id="KW-1185">Reference proteome</keyword>
<name>A0A2P8HYX0_SACCR</name>
<protein>
    <submittedName>
        <fullName evidence="1">Esterase/lipase</fullName>
    </submittedName>
</protein>
<sequence length="203" mass="22097">MKVLALHGAGGSPADWDPVITALNGNHDLVPLPLEGPWDWDSILDRIEPHATDNPAVLGMSLGGMVAALWGRRHPECPAVINIDGHGVPTQPQRYLNPTAVTGKIATLREQFRAYGQPDLQQALEDLDCFPVFRALSCPMLLAVATKPLPGHPLFEEYQQGLARDLATLPPNIDVVHMDTTHAATREDPQLVADLITNYLATR</sequence>
<dbReference type="InterPro" id="IPR029058">
    <property type="entry name" value="AB_hydrolase_fold"/>
</dbReference>
<dbReference type="OrthoDB" id="63519at2"/>